<protein>
    <submittedName>
        <fullName evidence="3">Uncharacterized protein</fullName>
    </submittedName>
</protein>
<feature type="region of interest" description="Disordered" evidence="1">
    <location>
        <begin position="150"/>
        <end position="195"/>
    </location>
</feature>
<feature type="transmembrane region" description="Helical" evidence="2">
    <location>
        <begin position="25"/>
        <end position="49"/>
    </location>
</feature>
<accession>A0AA40EI21</accession>
<keyword evidence="2" id="KW-1133">Transmembrane helix</keyword>
<dbReference type="Proteomes" id="UP001172159">
    <property type="component" value="Unassembled WGS sequence"/>
</dbReference>
<feature type="compositionally biased region" description="Low complexity" evidence="1">
    <location>
        <begin position="182"/>
        <end position="195"/>
    </location>
</feature>
<evidence type="ECO:0000256" key="1">
    <source>
        <dbReference type="SAM" id="MobiDB-lite"/>
    </source>
</evidence>
<feature type="transmembrane region" description="Helical" evidence="2">
    <location>
        <begin position="55"/>
        <end position="87"/>
    </location>
</feature>
<evidence type="ECO:0000313" key="3">
    <source>
        <dbReference type="EMBL" id="KAK0739206.1"/>
    </source>
</evidence>
<feature type="compositionally biased region" description="Basic and acidic residues" evidence="1">
    <location>
        <begin position="92"/>
        <end position="104"/>
    </location>
</feature>
<organism evidence="3 4">
    <name type="scientific">Apiosordaria backusii</name>
    <dbReference type="NCBI Taxonomy" id="314023"/>
    <lineage>
        <taxon>Eukaryota</taxon>
        <taxon>Fungi</taxon>
        <taxon>Dikarya</taxon>
        <taxon>Ascomycota</taxon>
        <taxon>Pezizomycotina</taxon>
        <taxon>Sordariomycetes</taxon>
        <taxon>Sordariomycetidae</taxon>
        <taxon>Sordariales</taxon>
        <taxon>Lasiosphaeriaceae</taxon>
        <taxon>Apiosordaria</taxon>
    </lineage>
</organism>
<keyword evidence="2" id="KW-0472">Membrane</keyword>
<gene>
    <name evidence="3" type="ORF">B0T21DRAFT_362177</name>
</gene>
<proteinExistence type="predicted"/>
<name>A0AA40EI21_9PEZI</name>
<sequence length="195" mass="20558">MDPLTAPTGVGPLINVTTDTTSSGFTVYSILALFNWVTAPFGFVINIFIELEPLLVFLLYAVALGLLAGAIIAIITELVMAFASAVLPERDTTPKAMEESKQKGDLAITTPRSSRSSTSSLSFESDDDPWASTSTAVSFHTKFLVPSITTTTTAGGGGLVRQRNPKPPLRGLLTETIHEESSSNLPSPSPSVSTA</sequence>
<feature type="region of interest" description="Disordered" evidence="1">
    <location>
        <begin position="92"/>
        <end position="129"/>
    </location>
</feature>
<reference evidence="3" key="1">
    <citation type="submission" date="2023-06" db="EMBL/GenBank/DDBJ databases">
        <title>Genome-scale phylogeny and comparative genomics of the fungal order Sordariales.</title>
        <authorList>
            <consortium name="Lawrence Berkeley National Laboratory"/>
            <person name="Hensen N."/>
            <person name="Bonometti L."/>
            <person name="Westerberg I."/>
            <person name="Brannstrom I.O."/>
            <person name="Guillou S."/>
            <person name="Cros-Aarteil S."/>
            <person name="Calhoun S."/>
            <person name="Haridas S."/>
            <person name="Kuo A."/>
            <person name="Mondo S."/>
            <person name="Pangilinan J."/>
            <person name="Riley R."/>
            <person name="Labutti K."/>
            <person name="Andreopoulos B."/>
            <person name="Lipzen A."/>
            <person name="Chen C."/>
            <person name="Yanf M."/>
            <person name="Daum C."/>
            <person name="Ng V."/>
            <person name="Clum A."/>
            <person name="Steindorff A."/>
            <person name="Ohm R."/>
            <person name="Martin F."/>
            <person name="Silar P."/>
            <person name="Natvig D."/>
            <person name="Lalanne C."/>
            <person name="Gautier V."/>
            <person name="Ament-Velasquez S.L."/>
            <person name="Kruys A."/>
            <person name="Hutchinson M.I."/>
            <person name="Powell A.J."/>
            <person name="Barry K."/>
            <person name="Miller A.N."/>
            <person name="Grigoriev I.V."/>
            <person name="Debuchy R."/>
            <person name="Gladieux P."/>
            <person name="Thoren M.H."/>
            <person name="Johannesson H."/>
        </authorList>
    </citation>
    <scope>NUCLEOTIDE SEQUENCE</scope>
    <source>
        <strain evidence="3">CBS 540.89</strain>
    </source>
</reference>
<keyword evidence="2" id="KW-0812">Transmembrane</keyword>
<evidence type="ECO:0000256" key="2">
    <source>
        <dbReference type="SAM" id="Phobius"/>
    </source>
</evidence>
<evidence type="ECO:0000313" key="4">
    <source>
        <dbReference type="Proteomes" id="UP001172159"/>
    </source>
</evidence>
<keyword evidence="4" id="KW-1185">Reference proteome</keyword>
<dbReference type="AlphaFoldDB" id="A0AA40EI21"/>
<comment type="caution">
    <text evidence="3">The sequence shown here is derived from an EMBL/GenBank/DDBJ whole genome shotgun (WGS) entry which is preliminary data.</text>
</comment>
<dbReference type="EMBL" id="JAUKTV010000004">
    <property type="protein sequence ID" value="KAK0739206.1"/>
    <property type="molecule type" value="Genomic_DNA"/>
</dbReference>
<feature type="compositionally biased region" description="Low complexity" evidence="1">
    <location>
        <begin position="113"/>
        <end position="123"/>
    </location>
</feature>